<evidence type="ECO:0000313" key="2">
    <source>
        <dbReference type="Proteomes" id="UP001589833"/>
    </source>
</evidence>
<gene>
    <name evidence="1" type="ORF">ACFFH4_03850</name>
</gene>
<protein>
    <submittedName>
        <fullName evidence="1">Uncharacterized protein</fullName>
    </submittedName>
</protein>
<dbReference type="EMBL" id="JBHLTR010000004">
    <property type="protein sequence ID" value="MFC0558180.1"/>
    <property type="molecule type" value="Genomic_DNA"/>
</dbReference>
<keyword evidence="2" id="KW-1185">Reference proteome</keyword>
<accession>A0ABV6NBN4</accession>
<name>A0ABV6NBN4_9BACI</name>
<sequence length="62" mass="7279">MKNRYHCCATCRHFLAKKKESGGMIYRCVRLGFETKTTYTFDCWDPKDQISSLLRREGHSSS</sequence>
<evidence type="ECO:0000313" key="1">
    <source>
        <dbReference type="EMBL" id="MFC0558180.1"/>
    </source>
</evidence>
<proteinExistence type="predicted"/>
<organism evidence="1 2">
    <name type="scientific">Halalkalibacter alkalisediminis</name>
    <dbReference type="NCBI Taxonomy" id="935616"/>
    <lineage>
        <taxon>Bacteria</taxon>
        <taxon>Bacillati</taxon>
        <taxon>Bacillota</taxon>
        <taxon>Bacilli</taxon>
        <taxon>Bacillales</taxon>
        <taxon>Bacillaceae</taxon>
        <taxon>Halalkalibacter</taxon>
    </lineage>
</organism>
<dbReference type="Proteomes" id="UP001589833">
    <property type="component" value="Unassembled WGS sequence"/>
</dbReference>
<comment type="caution">
    <text evidence="1">The sequence shown here is derived from an EMBL/GenBank/DDBJ whole genome shotgun (WGS) entry which is preliminary data.</text>
</comment>
<dbReference type="RefSeq" id="WP_273841127.1">
    <property type="nucleotide sequence ID" value="NZ_JAQQWT010000003.1"/>
</dbReference>
<reference evidence="1 2" key="1">
    <citation type="submission" date="2024-09" db="EMBL/GenBank/DDBJ databases">
        <authorList>
            <person name="Sun Q."/>
            <person name="Mori K."/>
        </authorList>
    </citation>
    <scope>NUCLEOTIDE SEQUENCE [LARGE SCALE GENOMIC DNA]</scope>
    <source>
        <strain evidence="1 2">NCAIM B.02301</strain>
    </source>
</reference>